<keyword evidence="2" id="KW-1185">Reference proteome</keyword>
<dbReference type="OrthoDB" id="432234at2759"/>
<evidence type="ECO:0000313" key="1">
    <source>
        <dbReference type="EMBL" id="KLO12579.1"/>
    </source>
</evidence>
<gene>
    <name evidence="1" type="ORF">SCHPADRAFT_829327</name>
</gene>
<dbReference type="EMBL" id="KQ085975">
    <property type="protein sequence ID" value="KLO12579.1"/>
    <property type="molecule type" value="Genomic_DNA"/>
</dbReference>
<organism evidence="1 2">
    <name type="scientific">Schizopora paradoxa</name>
    <dbReference type="NCBI Taxonomy" id="27342"/>
    <lineage>
        <taxon>Eukaryota</taxon>
        <taxon>Fungi</taxon>
        <taxon>Dikarya</taxon>
        <taxon>Basidiomycota</taxon>
        <taxon>Agaricomycotina</taxon>
        <taxon>Agaricomycetes</taxon>
        <taxon>Hymenochaetales</taxon>
        <taxon>Schizoporaceae</taxon>
        <taxon>Schizopora</taxon>
    </lineage>
</organism>
<proteinExistence type="predicted"/>
<evidence type="ECO:0000313" key="2">
    <source>
        <dbReference type="Proteomes" id="UP000053477"/>
    </source>
</evidence>
<accession>A0A0H2RL44</accession>
<dbReference type="Proteomes" id="UP000053477">
    <property type="component" value="Unassembled WGS sequence"/>
</dbReference>
<dbReference type="InParanoid" id="A0A0H2RL44"/>
<protein>
    <submittedName>
        <fullName evidence="1">Uncharacterized protein</fullName>
    </submittedName>
</protein>
<sequence length="85" mass="9187">MQSLPLVEGMPVVFTQNYDVSGGVVNGTEGILRSINYEEDQEGNRIATSCVVSCDSVSCDALPGLGVNEVVALRERVKVQIRNPY</sequence>
<name>A0A0H2RL44_9AGAM</name>
<feature type="non-terminal residue" evidence="1">
    <location>
        <position position="85"/>
    </location>
</feature>
<dbReference type="AlphaFoldDB" id="A0A0H2RL44"/>
<reference evidence="1 2" key="1">
    <citation type="submission" date="2015-04" db="EMBL/GenBank/DDBJ databases">
        <title>Complete genome sequence of Schizopora paradoxa KUC8140, a cosmopolitan wood degrader in East Asia.</title>
        <authorList>
            <consortium name="DOE Joint Genome Institute"/>
            <person name="Min B."/>
            <person name="Park H."/>
            <person name="Jang Y."/>
            <person name="Kim J.-J."/>
            <person name="Kim K.H."/>
            <person name="Pangilinan J."/>
            <person name="Lipzen A."/>
            <person name="Riley R."/>
            <person name="Grigoriev I.V."/>
            <person name="Spatafora J.W."/>
            <person name="Choi I.-G."/>
        </authorList>
    </citation>
    <scope>NUCLEOTIDE SEQUENCE [LARGE SCALE GENOMIC DNA]</scope>
    <source>
        <strain evidence="1 2">KUC8140</strain>
    </source>
</reference>